<proteinExistence type="predicted"/>
<dbReference type="PANTHER" id="PTHR23065">
    <property type="entry name" value="PROLINE-SERINE-THREONINE PHOSPHATASE INTERACTING PROTEIN 1"/>
    <property type="match status" value="1"/>
</dbReference>
<dbReference type="Pfam" id="PF14604">
    <property type="entry name" value="SH3_9"/>
    <property type="match status" value="1"/>
</dbReference>
<keyword evidence="5 6" id="KW-0175">Coiled coil</keyword>
<dbReference type="SMART" id="SM00326">
    <property type="entry name" value="SH3"/>
    <property type="match status" value="1"/>
</dbReference>
<evidence type="ECO:0000256" key="2">
    <source>
        <dbReference type="ARBA" id="ARBA00022723"/>
    </source>
</evidence>
<dbReference type="InterPro" id="IPR001060">
    <property type="entry name" value="FCH_dom"/>
</dbReference>
<evidence type="ECO:0000313" key="11">
    <source>
        <dbReference type="Ensembl" id="ENSORLP00015033647.1"/>
    </source>
</evidence>
<dbReference type="FunFam" id="2.30.30.40:FF:000150">
    <property type="entry name" value="Proline-serine-threonine phosphatase interacting protein 1"/>
    <property type="match status" value="1"/>
</dbReference>
<feature type="domain" description="F-BAR" evidence="10">
    <location>
        <begin position="262"/>
        <end position="518"/>
    </location>
</feature>
<feature type="signal peptide" evidence="7">
    <location>
        <begin position="1"/>
        <end position="20"/>
    </location>
</feature>
<dbReference type="InterPro" id="IPR036028">
    <property type="entry name" value="SH3-like_dom_sf"/>
</dbReference>
<dbReference type="SMART" id="SM00055">
    <property type="entry name" value="FCH"/>
    <property type="match status" value="1"/>
</dbReference>
<evidence type="ECO:0000256" key="7">
    <source>
        <dbReference type="SAM" id="SignalP"/>
    </source>
</evidence>
<reference evidence="11" key="3">
    <citation type="submission" date="2025-08" db="UniProtKB">
        <authorList>
            <consortium name="Ensembl"/>
        </authorList>
    </citation>
    <scope>IDENTIFICATION</scope>
    <source>
        <strain evidence="11">HSOK</strain>
    </source>
</reference>
<keyword evidence="7" id="KW-0732">Signal</keyword>
<reference evidence="11" key="4">
    <citation type="submission" date="2025-09" db="UniProtKB">
        <authorList>
            <consortium name="Ensembl"/>
        </authorList>
    </citation>
    <scope>IDENTIFICATION</scope>
    <source>
        <strain evidence="11">HSOK</strain>
    </source>
</reference>
<reference key="1">
    <citation type="journal article" date="2007" name="Nature">
        <title>The medaka draft genome and insights into vertebrate genome evolution.</title>
        <authorList>
            <person name="Kasahara M."/>
            <person name="Naruse K."/>
            <person name="Sasaki S."/>
            <person name="Nakatani Y."/>
            <person name="Qu W."/>
            <person name="Ahsan B."/>
            <person name="Yamada T."/>
            <person name="Nagayasu Y."/>
            <person name="Doi K."/>
            <person name="Kasai Y."/>
            <person name="Jindo T."/>
            <person name="Kobayashi D."/>
            <person name="Shimada A."/>
            <person name="Toyoda A."/>
            <person name="Kuroki Y."/>
            <person name="Fujiyama A."/>
            <person name="Sasaki T."/>
            <person name="Shimizu A."/>
            <person name="Asakawa S."/>
            <person name="Shimizu N."/>
            <person name="Hashimoto S."/>
            <person name="Yang J."/>
            <person name="Lee Y."/>
            <person name="Matsushima K."/>
            <person name="Sugano S."/>
            <person name="Sakaizumi M."/>
            <person name="Narita T."/>
            <person name="Ohishi K."/>
            <person name="Haga S."/>
            <person name="Ohta F."/>
            <person name="Nomoto H."/>
            <person name="Nogata K."/>
            <person name="Morishita T."/>
            <person name="Endo T."/>
            <person name="Shin-I T."/>
            <person name="Takeda H."/>
            <person name="Morishita S."/>
            <person name="Kohara Y."/>
        </authorList>
    </citation>
    <scope>NUCLEOTIDE SEQUENCE [LARGE SCALE GENOMIC DNA]</scope>
    <source>
        <strain>Hd-rR</strain>
    </source>
</reference>
<evidence type="ECO:0000256" key="6">
    <source>
        <dbReference type="SAM" id="Coils"/>
    </source>
</evidence>
<dbReference type="PROSITE" id="PS51741">
    <property type="entry name" value="F_BAR"/>
    <property type="match status" value="1"/>
</dbReference>
<feature type="domain" description="EF-hand" evidence="9">
    <location>
        <begin position="96"/>
        <end position="131"/>
    </location>
</feature>
<keyword evidence="3" id="KW-0106">Calcium</keyword>
<evidence type="ECO:0000313" key="12">
    <source>
        <dbReference type="Proteomes" id="UP000265200"/>
    </source>
</evidence>
<dbReference type="Pfam" id="PF00611">
    <property type="entry name" value="FCH"/>
    <property type="match status" value="1"/>
</dbReference>
<dbReference type="InterPro" id="IPR027267">
    <property type="entry name" value="AH/BAR_dom_sf"/>
</dbReference>
<dbReference type="Pfam" id="PF13202">
    <property type="entry name" value="EF-hand_5"/>
    <property type="match status" value="2"/>
</dbReference>
<name>A0A3P9JMX2_ORYLA</name>
<dbReference type="Gene3D" id="1.10.238.10">
    <property type="entry name" value="EF-hand"/>
    <property type="match status" value="2"/>
</dbReference>
<dbReference type="PROSITE" id="PS50222">
    <property type="entry name" value="EF_HAND_2"/>
    <property type="match status" value="3"/>
</dbReference>
<dbReference type="InterPro" id="IPR001452">
    <property type="entry name" value="SH3_domain"/>
</dbReference>
<sequence>MMKRVAVFVWLVVQFGFGFSSHKHLHEDHFNGDQHNPDHDMAVLLGDETTEEIKKLTPEEQRKKLLEIVKKIDTNGDNLLGAEEITLWIQHVYRKYALEDAEERFPEFDLNKDGVLTWEEYNTVAHDQLFTFDESTVLEDPEQDSLRQLHLKEKKRFDFADIDDTPGLSVSEFLAFTHPSEVDRMADFTIQDVLTEYDTDKDGFISLSEFIGDVRGEDNSPSKWEIEETLRFKELYDQDKDGKLNRDEQLRWIAPNSYGSAREEGKEFISNIGYEIIIQRLNEGRRTCKDLEELLKMRASAEEKYGKELISIARKAGGLNEICTLRSSLDEMKTQIENVGSLHIQLSELLKEEMKRMEEFRERQKEQKKKFEVTMEKTQKNKVSQYKRTVDSKKSYEQRCREADEAKLTAERLGTAPTATPKQIEKMNTKCKQCTEAAVEAEKQYRSNIELLDDVRLEWEKTHTEICEMFQQQEEDRINILRNALWVHCNHLSMQCVKDDECYENVRNMLENCDTITDNNYFVERNKTCSMPPEPIEFQSYYDSPASSEKNGSPGFVGEVKKRFSNLLQGTCATSSKENNNEPVAQPPVNPTDGLYASIPGAEKLQMNSMEYRAVYNYQAQMEDELSLCVGDVVVVTDQGEDGWWKVQCNGYSGLFPGSYLEKV</sequence>
<feature type="chain" id="PRO_5017955268" evidence="7">
    <location>
        <begin position="21"/>
        <end position="664"/>
    </location>
</feature>
<dbReference type="GO" id="GO:0005509">
    <property type="term" value="F:calcium ion binding"/>
    <property type="evidence" value="ECO:0007669"/>
    <property type="project" value="InterPro"/>
</dbReference>
<dbReference type="Proteomes" id="UP000265200">
    <property type="component" value="Chromosome 6"/>
</dbReference>
<dbReference type="PRINTS" id="PR00452">
    <property type="entry name" value="SH3DOMAIN"/>
</dbReference>
<evidence type="ECO:0000256" key="4">
    <source>
        <dbReference type="PROSITE-ProRule" id="PRU00192"/>
    </source>
</evidence>
<protein>
    <submittedName>
        <fullName evidence="11">Proline-serine-threonine phosphatase interacting protein 1a</fullName>
    </submittedName>
</protein>
<dbReference type="InterPro" id="IPR031160">
    <property type="entry name" value="F_BAR_dom"/>
</dbReference>
<feature type="domain" description="EF-hand" evidence="9">
    <location>
        <begin position="60"/>
        <end position="95"/>
    </location>
</feature>
<evidence type="ECO:0000259" key="10">
    <source>
        <dbReference type="PROSITE" id="PS51741"/>
    </source>
</evidence>
<accession>A0A3P9JMX2</accession>
<evidence type="ECO:0000259" key="8">
    <source>
        <dbReference type="PROSITE" id="PS50002"/>
    </source>
</evidence>
<dbReference type="Gene3D" id="1.20.1270.60">
    <property type="entry name" value="Arfaptin homology (AH) domain/BAR domain"/>
    <property type="match status" value="1"/>
</dbReference>
<dbReference type="SUPFAM" id="SSF50044">
    <property type="entry name" value="SH3-domain"/>
    <property type="match status" value="1"/>
</dbReference>
<dbReference type="Gene3D" id="2.30.30.40">
    <property type="entry name" value="SH3 Domains"/>
    <property type="match status" value="1"/>
</dbReference>
<dbReference type="AlphaFoldDB" id="A0A3P9JMX2"/>
<dbReference type="Ensembl" id="ENSORLT00015026753.1">
    <property type="protein sequence ID" value="ENSORLP00015033647.1"/>
    <property type="gene ID" value="ENSORLG00015019157.1"/>
</dbReference>
<organism evidence="11 12">
    <name type="scientific">Oryzias latipes</name>
    <name type="common">Japanese rice fish</name>
    <name type="synonym">Japanese killifish</name>
    <dbReference type="NCBI Taxonomy" id="8090"/>
    <lineage>
        <taxon>Eukaryota</taxon>
        <taxon>Metazoa</taxon>
        <taxon>Chordata</taxon>
        <taxon>Craniata</taxon>
        <taxon>Vertebrata</taxon>
        <taxon>Euteleostomi</taxon>
        <taxon>Actinopterygii</taxon>
        <taxon>Neopterygii</taxon>
        <taxon>Teleostei</taxon>
        <taxon>Neoteleostei</taxon>
        <taxon>Acanthomorphata</taxon>
        <taxon>Ovalentaria</taxon>
        <taxon>Atherinomorphae</taxon>
        <taxon>Beloniformes</taxon>
        <taxon>Adrianichthyidae</taxon>
        <taxon>Oryziinae</taxon>
        <taxon>Oryzias</taxon>
    </lineage>
</organism>
<dbReference type="SUPFAM" id="SSF103657">
    <property type="entry name" value="BAR/IMD domain-like"/>
    <property type="match status" value="1"/>
</dbReference>
<evidence type="ECO:0000256" key="5">
    <source>
        <dbReference type="PROSITE-ProRule" id="PRU01077"/>
    </source>
</evidence>
<feature type="coiled-coil region" evidence="6">
    <location>
        <begin position="343"/>
        <end position="444"/>
    </location>
</feature>
<dbReference type="InterPro" id="IPR002048">
    <property type="entry name" value="EF_hand_dom"/>
</dbReference>
<dbReference type="SUPFAM" id="SSF47473">
    <property type="entry name" value="EF-hand"/>
    <property type="match status" value="2"/>
</dbReference>
<dbReference type="InterPro" id="IPR018247">
    <property type="entry name" value="EF_Hand_1_Ca_BS"/>
</dbReference>
<evidence type="ECO:0000256" key="3">
    <source>
        <dbReference type="ARBA" id="ARBA00022837"/>
    </source>
</evidence>
<evidence type="ECO:0000259" key="9">
    <source>
        <dbReference type="PROSITE" id="PS50222"/>
    </source>
</evidence>
<evidence type="ECO:0000256" key="1">
    <source>
        <dbReference type="ARBA" id="ARBA00022443"/>
    </source>
</evidence>
<keyword evidence="2" id="KW-0479">Metal-binding</keyword>
<dbReference type="PANTHER" id="PTHR23065:SF51">
    <property type="entry name" value="PROLINE-SERINE-THREONINE PHOSPHATASE-INTERACTING PROTEIN 1"/>
    <property type="match status" value="1"/>
</dbReference>
<feature type="domain" description="EF-hand" evidence="9">
    <location>
        <begin position="185"/>
        <end position="220"/>
    </location>
</feature>
<dbReference type="PROSITE" id="PS50002">
    <property type="entry name" value="SH3"/>
    <property type="match status" value="1"/>
</dbReference>
<keyword evidence="1 4" id="KW-0728">SH3 domain</keyword>
<dbReference type="SMART" id="SM00054">
    <property type="entry name" value="EFh"/>
    <property type="match status" value="4"/>
</dbReference>
<feature type="domain" description="SH3" evidence="8">
    <location>
        <begin position="607"/>
        <end position="664"/>
    </location>
</feature>
<dbReference type="PROSITE" id="PS00018">
    <property type="entry name" value="EF_HAND_1"/>
    <property type="match status" value="3"/>
</dbReference>
<dbReference type="InterPro" id="IPR011992">
    <property type="entry name" value="EF-hand-dom_pair"/>
</dbReference>
<dbReference type="FunFam" id="1.20.1270.60:FF:000143">
    <property type="entry name" value="Proline-serine-threonine phosphatase-interacting protein 1b"/>
    <property type="match status" value="1"/>
</dbReference>
<reference evidence="11 12" key="2">
    <citation type="submission" date="2017-04" db="EMBL/GenBank/DDBJ databases">
        <title>CpG methylation of centromeres and impact of large insertions on vertebrate speciation.</title>
        <authorList>
            <person name="Ichikawa K."/>
            <person name="Yoshimura J."/>
            <person name="Morishita S."/>
        </authorList>
    </citation>
    <scope>NUCLEOTIDE SEQUENCE</scope>
    <source>
        <strain evidence="11 12">HSOK</strain>
    </source>
</reference>
<dbReference type="FunFam" id="1.10.238.10:FF:000399">
    <property type="entry name" value="Reticulocalbin 2"/>
    <property type="match status" value="1"/>
</dbReference>